<dbReference type="PRINTS" id="PR00038">
    <property type="entry name" value="HTHLUXR"/>
</dbReference>
<dbReference type="InterPro" id="IPR036388">
    <property type="entry name" value="WH-like_DNA-bd_sf"/>
</dbReference>
<dbReference type="PANTHER" id="PTHR45566">
    <property type="entry name" value="HTH-TYPE TRANSCRIPTIONAL REGULATOR YHJB-RELATED"/>
    <property type="match status" value="1"/>
</dbReference>
<dbReference type="RefSeq" id="WP_074829235.1">
    <property type="nucleotide sequence ID" value="NZ_FNTI01000001.1"/>
</dbReference>
<dbReference type="SMART" id="SM00421">
    <property type="entry name" value="HTH_LUXR"/>
    <property type="match status" value="1"/>
</dbReference>
<dbReference type="CDD" id="cd06170">
    <property type="entry name" value="LuxR_C_like"/>
    <property type="match status" value="1"/>
</dbReference>
<protein>
    <submittedName>
        <fullName evidence="2">DNA-binding response regulator, NarL/FixJ family, contains REC and HTH domains</fullName>
    </submittedName>
</protein>
<dbReference type="Pfam" id="PF00196">
    <property type="entry name" value="GerE"/>
    <property type="match status" value="1"/>
</dbReference>
<dbReference type="PANTHER" id="PTHR45566:SF1">
    <property type="entry name" value="HTH-TYPE TRANSCRIPTIONAL REGULATOR YHJB-RELATED"/>
    <property type="match status" value="1"/>
</dbReference>
<organism evidence="2 3">
    <name type="scientific">Bradyrhizobium lablabi</name>
    <dbReference type="NCBI Taxonomy" id="722472"/>
    <lineage>
        <taxon>Bacteria</taxon>
        <taxon>Pseudomonadati</taxon>
        <taxon>Pseudomonadota</taxon>
        <taxon>Alphaproteobacteria</taxon>
        <taxon>Hyphomicrobiales</taxon>
        <taxon>Nitrobacteraceae</taxon>
        <taxon>Bradyrhizobium</taxon>
    </lineage>
</organism>
<dbReference type="SUPFAM" id="SSF52172">
    <property type="entry name" value="CheY-like"/>
    <property type="match status" value="1"/>
</dbReference>
<dbReference type="EMBL" id="FNTI01000001">
    <property type="protein sequence ID" value="SEE38338.1"/>
    <property type="molecule type" value="Genomic_DNA"/>
</dbReference>
<dbReference type="AlphaFoldDB" id="A0A1H5IFP8"/>
<dbReference type="PROSITE" id="PS00622">
    <property type="entry name" value="HTH_LUXR_1"/>
    <property type="match status" value="1"/>
</dbReference>
<dbReference type="InterPro" id="IPR051015">
    <property type="entry name" value="EvgA-like"/>
</dbReference>
<dbReference type="GO" id="GO:0003677">
    <property type="term" value="F:DNA binding"/>
    <property type="evidence" value="ECO:0007669"/>
    <property type="project" value="UniProtKB-KW"/>
</dbReference>
<dbReference type="InterPro" id="IPR000792">
    <property type="entry name" value="Tscrpt_reg_LuxR_C"/>
</dbReference>
<keyword evidence="2" id="KW-0238">DNA-binding</keyword>
<dbReference type="InterPro" id="IPR011006">
    <property type="entry name" value="CheY-like_superfamily"/>
</dbReference>
<dbReference type="GO" id="GO:0006355">
    <property type="term" value="P:regulation of DNA-templated transcription"/>
    <property type="evidence" value="ECO:0007669"/>
    <property type="project" value="InterPro"/>
</dbReference>
<feature type="domain" description="HTH luxR-type" evidence="1">
    <location>
        <begin position="182"/>
        <end position="247"/>
    </location>
</feature>
<dbReference type="OrthoDB" id="7272316at2"/>
<accession>A0A1H5IFP8</accession>
<gene>
    <name evidence="2" type="ORF">SAMN05444171_7259</name>
</gene>
<evidence type="ECO:0000313" key="3">
    <source>
        <dbReference type="Proteomes" id="UP000183208"/>
    </source>
</evidence>
<evidence type="ECO:0000259" key="1">
    <source>
        <dbReference type="PROSITE" id="PS50043"/>
    </source>
</evidence>
<dbReference type="PROSITE" id="PS50043">
    <property type="entry name" value="HTH_LUXR_2"/>
    <property type="match status" value="1"/>
</dbReference>
<dbReference type="InterPro" id="IPR016032">
    <property type="entry name" value="Sig_transdc_resp-reg_C-effctor"/>
</dbReference>
<sequence length="256" mass="28130">MDDLTNPAELALASHAPPTLVIIEHHVLARTCILRILRREFPEFEIVEMPTTSGLNWLSGRDVRLIALNIGDKPITDPSIEQSLPLVAESFPNAYIALLSNCDDEATATAALQRGVRGFFPTSIPVEVAIAGLRLVLAGGVYRPLPIIRHDEASRLETIPAYTDVPELSIINKGNGATTIVPDKTMVDVTPREQHVLALLELGLPNKLIAAKLNLSENTVKMHIQHILRKYSAHNRTEAVLRWSGRLLGHNGHPRS</sequence>
<proteinExistence type="predicted"/>
<dbReference type="Proteomes" id="UP000183208">
    <property type="component" value="Unassembled WGS sequence"/>
</dbReference>
<name>A0A1H5IFP8_9BRAD</name>
<reference evidence="2 3" key="1">
    <citation type="submission" date="2016-10" db="EMBL/GenBank/DDBJ databases">
        <authorList>
            <person name="de Groot N.N."/>
        </authorList>
    </citation>
    <scope>NUCLEOTIDE SEQUENCE [LARGE SCALE GENOMIC DNA]</scope>
    <source>
        <strain evidence="2 3">GAS522</strain>
    </source>
</reference>
<dbReference type="Gene3D" id="3.40.50.2300">
    <property type="match status" value="1"/>
</dbReference>
<dbReference type="Gene3D" id="1.10.10.10">
    <property type="entry name" value="Winged helix-like DNA-binding domain superfamily/Winged helix DNA-binding domain"/>
    <property type="match status" value="1"/>
</dbReference>
<dbReference type="SUPFAM" id="SSF46894">
    <property type="entry name" value="C-terminal effector domain of the bipartite response regulators"/>
    <property type="match status" value="1"/>
</dbReference>
<evidence type="ECO:0000313" key="2">
    <source>
        <dbReference type="EMBL" id="SEE38338.1"/>
    </source>
</evidence>